<dbReference type="RefSeq" id="WP_179268803.1">
    <property type="nucleotide sequence ID" value="NZ_CP058579.1"/>
</dbReference>
<keyword evidence="3" id="KW-1185">Reference proteome</keyword>
<dbReference type="AlphaFoldDB" id="A0A7D5QB17"/>
<dbReference type="KEGG" id="halu:HUG12_10940"/>
<dbReference type="Proteomes" id="UP000509626">
    <property type="component" value="Chromosome"/>
</dbReference>
<evidence type="ECO:0000313" key="3">
    <source>
        <dbReference type="Proteomes" id="UP000509626"/>
    </source>
</evidence>
<evidence type="ECO:0000313" key="2">
    <source>
        <dbReference type="EMBL" id="QLG62218.1"/>
    </source>
</evidence>
<protein>
    <submittedName>
        <fullName evidence="2">Uncharacterized protein</fullName>
    </submittedName>
</protein>
<sequence length="79" mass="8748">MSNNATQSEKCTEGNDTDETPIHEIGTIRHVVVGEETVRLESTSEGVEFRFLTPELARGTAQGLLPDGYSVVRDDEVRR</sequence>
<accession>A0A7D5QB17</accession>
<dbReference type="GeneID" id="56037981"/>
<gene>
    <name evidence="2" type="ORF">HUG12_10940</name>
</gene>
<feature type="region of interest" description="Disordered" evidence="1">
    <location>
        <begin position="1"/>
        <end position="23"/>
    </location>
</feature>
<dbReference type="EMBL" id="CP058579">
    <property type="protein sequence ID" value="QLG62218.1"/>
    <property type="molecule type" value="Genomic_DNA"/>
</dbReference>
<reference evidence="2 3" key="1">
    <citation type="submission" date="2020-06" db="EMBL/GenBank/DDBJ databases">
        <title>NJ-3-1, isolated from saline soil.</title>
        <authorList>
            <person name="Cui H.L."/>
            <person name="Shi X."/>
        </authorList>
    </citation>
    <scope>NUCLEOTIDE SEQUENCE [LARGE SCALE GENOMIC DNA]</scope>
    <source>
        <strain evidence="2 3">NJ-3-1</strain>
    </source>
</reference>
<evidence type="ECO:0000256" key="1">
    <source>
        <dbReference type="SAM" id="MobiDB-lite"/>
    </source>
</evidence>
<organism evidence="2 3">
    <name type="scientific">Halorarum salinum</name>
    <dbReference type="NCBI Taxonomy" id="2743089"/>
    <lineage>
        <taxon>Archaea</taxon>
        <taxon>Methanobacteriati</taxon>
        <taxon>Methanobacteriota</taxon>
        <taxon>Stenosarchaea group</taxon>
        <taxon>Halobacteria</taxon>
        <taxon>Halobacteriales</taxon>
        <taxon>Haloferacaceae</taxon>
        <taxon>Halorarum</taxon>
    </lineage>
</organism>
<name>A0A7D5QB17_9EURY</name>
<proteinExistence type="predicted"/>